<dbReference type="GO" id="GO:0016787">
    <property type="term" value="F:hydrolase activity"/>
    <property type="evidence" value="ECO:0007669"/>
    <property type="project" value="UniProtKB-KW"/>
</dbReference>
<dbReference type="Pfam" id="PF07859">
    <property type="entry name" value="Abhydrolase_3"/>
    <property type="match status" value="1"/>
</dbReference>
<dbReference type="PANTHER" id="PTHR48081:SF8">
    <property type="entry name" value="ALPHA_BETA HYDROLASE FOLD-3 DOMAIN-CONTAINING PROTEIN-RELATED"/>
    <property type="match status" value="1"/>
</dbReference>
<feature type="domain" description="Alpha/beta hydrolase fold-3" evidence="3">
    <location>
        <begin position="72"/>
        <end position="272"/>
    </location>
</feature>
<dbReference type="EMBL" id="CAEZSU010000027">
    <property type="protein sequence ID" value="CAB4544040.1"/>
    <property type="molecule type" value="Genomic_DNA"/>
</dbReference>
<sequence>MASKEFHAMQEAMAARPVPPPPADIAEQRSRIDEAMAQLPLAEGTVAEPFVRSGVPGIECRPVDVADDAPIVLYFHGGGFRIASALAYRSYGSHLAAVLGARVLLVEYRLAPEHKFPKAVDDCFAVWESLLAEGVDTGRIVIAGDSAGGGLAASVTMHALADGVLPAGVICCSPWVDLTITADTYDTNAESDKLFSRTSAEEAAPAYLGGADPMNPIASPLFGDWDGAPPLLILVGDAEVLLDDSRKLAEVAKAAGVDVTLSVYPEMPHIWTMSYPAFPEAVEGVTEMAEFVARVTA</sequence>
<evidence type="ECO:0000313" key="4">
    <source>
        <dbReference type="EMBL" id="CAB4544040.1"/>
    </source>
</evidence>
<dbReference type="SUPFAM" id="SSF53474">
    <property type="entry name" value="alpha/beta-Hydrolases"/>
    <property type="match status" value="1"/>
</dbReference>
<gene>
    <name evidence="4" type="ORF">UFOPK1495_00380</name>
</gene>
<name>A0A6J6BY42_9ZZZZ</name>
<dbReference type="PANTHER" id="PTHR48081">
    <property type="entry name" value="AB HYDROLASE SUPERFAMILY PROTEIN C4A8.06C"/>
    <property type="match status" value="1"/>
</dbReference>
<evidence type="ECO:0000259" key="3">
    <source>
        <dbReference type="Pfam" id="PF07859"/>
    </source>
</evidence>
<reference evidence="4" key="1">
    <citation type="submission" date="2020-05" db="EMBL/GenBank/DDBJ databases">
        <authorList>
            <person name="Chiriac C."/>
            <person name="Salcher M."/>
            <person name="Ghai R."/>
            <person name="Kavagutti S V."/>
        </authorList>
    </citation>
    <scope>NUCLEOTIDE SEQUENCE</scope>
</reference>
<dbReference type="InterPro" id="IPR013094">
    <property type="entry name" value="AB_hydrolase_3"/>
</dbReference>
<dbReference type="PROSITE" id="PS01174">
    <property type="entry name" value="LIPASE_GDXG_SER"/>
    <property type="match status" value="1"/>
</dbReference>
<organism evidence="4">
    <name type="scientific">freshwater metagenome</name>
    <dbReference type="NCBI Taxonomy" id="449393"/>
    <lineage>
        <taxon>unclassified sequences</taxon>
        <taxon>metagenomes</taxon>
        <taxon>ecological metagenomes</taxon>
    </lineage>
</organism>
<proteinExistence type="inferred from homology"/>
<keyword evidence="2" id="KW-0378">Hydrolase</keyword>
<comment type="similarity">
    <text evidence="1">Belongs to the 'GDXG' lipolytic enzyme family.</text>
</comment>
<dbReference type="AlphaFoldDB" id="A0A6J6BY42"/>
<dbReference type="InterPro" id="IPR033140">
    <property type="entry name" value="Lipase_GDXG_put_SER_AS"/>
</dbReference>
<dbReference type="InterPro" id="IPR029058">
    <property type="entry name" value="AB_hydrolase_fold"/>
</dbReference>
<dbReference type="Gene3D" id="3.40.50.1820">
    <property type="entry name" value="alpha/beta hydrolase"/>
    <property type="match status" value="1"/>
</dbReference>
<dbReference type="InterPro" id="IPR050300">
    <property type="entry name" value="GDXG_lipolytic_enzyme"/>
</dbReference>
<protein>
    <submittedName>
        <fullName evidence="4">Unannotated protein</fullName>
    </submittedName>
</protein>
<evidence type="ECO:0000256" key="2">
    <source>
        <dbReference type="ARBA" id="ARBA00022801"/>
    </source>
</evidence>
<evidence type="ECO:0000256" key="1">
    <source>
        <dbReference type="ARBA" id="ARBA00010515"/>
    </source>
</evidence>
<accession>A0A6J6BY42</accession>